<reference evidence="1 2" key="1">
    <citation type="submission" date="2021-12" db="EMBL/GenBank/DDBJ databases">
        <title>Genome sequencing of bacteria with rrn-lacking chromosome and rrn-plasmid.</title>
        <authorList>
            <person name="Anda M."/>
            <person name="Iwasaki W."/>
        </authorList>
    </citation>
    <scope>NUCLEOTIDE SEQUENCE [LARGE SCALE GENOMIC DNA]</scope>
    <source>
        <strain evidence="1 2">NBRC 15940</strain>
    </source>
</reference>
<accession>A0AAN5AL90</accession>
<dbReference type="Proteomes" id="UP001310022">
    <property type="component" value="Unassembled WGS sequence"/>
</dbReference>
<keyword evidence="2" id="KW-1185">Reference proteome</keyword>
<dbReference type="EMBL" id="BQKE01000001">
    <property type="protein sequence ID" value="GJM60628.1"/>
    <property type="molecule type" value="Genomic_DNA"/>
</dbReference>
<dbReference type="RefSeq" id="WP_338236337.1">
    <property type="nucleotide sequence ID" value="NZ_BQKE01000001.1"/>
</dbReference>
<organism evidence="1 2">
    <name type="scientific">Persicobacter diffluens</name>
    <dbReference type="NCBI Taxonomy" id="981"/>
    <lineage>
        <taxon>Bacteria</taxon>
        <taxon>Pseudomonadati</taxon>
        <taxon>Bacteroidota</taxon>
        <taxon>Cytophagia</taxon>
        <taxon>Cytophagales</taxon>
        <taxon>Persicobacteraceae</taxon>
        <taxon>Persicobacter</taxon>
    </lineage>
</organism>
<protein>
    <submittedName>
        <fullName evidence="1">Uncharacterized protein</fullName>
    </submittedName>
</protein>
<comment type="caution">
    <text evidence="1">The sequence shown here is derived from an EMBL/GenBank/DDBJ whole genome shotgun (WGS) entry which is preliminary data.</text>
</comment>
<proteinExistence type="predicted"/>
<gene>
    <name evidence="1" type="ORF">PEDI_11800</name>
</gene>
<evidence type="ECO:0000313" key="1">
    <source>
        <dbReference type="EMBL" id="GJM60628.1"/>
    </source>
</evidence>
<name>A0AAN5AL90_9BACT</name>
<dbReference type="AlphaFoldDB" id="A0AAN5AL90"/>
<sequence>MKNKIIENFGHHSRFIATKNNQMEVLEQNGFTAVYSGLDCDTFNVLHISQGDQVKIPQLRQAIEHYHSLQQAFCIWITKEHLTTAIESLFKQLGIKVQNSETGMVLQLSEFASTAMQLNPDYSCFNPLLAARREK</sequence>
<evidence type="ECO:0000313" key="2">
    <source>
        <dbReference type="Proteomes" id="UP001310022"/>
    </source>
</evidence>